<evidence type="ECO:0000313" key="3">
    <source>
        <dbReference type="Proteomes" id="UP000016649"/>
    </source>
</evidence>
<gene>
    <name evidence="2" type="ORF">HMPREF9193_01703</name>
</gene>
<dbReference type="Gene3D" id="3.90.70.10">
    <property type="entry name" value="Cysteine proteinases"/>
    <property type="match status" value="1"/>
</dbReference>
<dbReference type="SMART" id="SM00635">
    <property type="entry name" value="BID_2"/>
    <property type="match status" value="2"/>
</dbReference>
<feature type="domain" description="BIG2" evidence="1">
    <location>
        <begin position="36"/>
        <end position="115"/>
    </location>
</feature>
<protein>
    <submittedName>
        <fullName evidence="2">Mac 1</fullName>
    </submittedName>
</protein>
<sequence>MNKNKIFIHILCAVFLLASCKNDYVAELEHAHKTVPVTEIYFPDGNSVSRVKGSTYKIKAVVLPAHATDKKLTYSSNDNEKVSVSPNGEITAHKVGGPVTVTVTAANGIQKTISVTVTPEPVAVTGIEFEETPPASLIIGDTYKLKAKVEPDNATDKSLTYAADNNNVLVDEDGTVTAQSEGSVIITVASKSTPAVTKTVTFTVKKKPQIKYESIQAVMIASAAGTYTFEVQTIDGKLDYEPCFTSSTLPWVSGAPTITSRDDPDKDVISFTCLKNKTVWDRGAYIKFKDKKTGQYIKGADGKDLEAKILQKRNENPVVHYKWVDGIGSPAENEKEKVGINNNGIPTGDTYPQSYVFKWKETANTKFYNVRKLDKLYVQGQFPNDYFVIKGIYGEERQGKDLSQCWAKTASNMLHWWFEQNKEYIEQYKQKTNIEAQKLPLYKHDYIRGLQDEEENKKSNIANIFRAYTHNNPRGGYIEDGLTWYLYKRDAQKTLGSIYPGLFNDVFTHDTSPITIERCETKAEFEQLMNKALDNKRAIGIFWQGSKGNKPYQHAVTCWGAAYDEENNIICLYIAESNLTEAVLYPFGVRYKGNIYEEAEKNRTYMFNYALGKPENIYIDGLTTLDKGEEQWKAWQDKNP</sequence>
<comment type="caution">
    <text evidence="2">The sequence shown here is derived from an EMBL/GenBank/DDBJ whole genome shotgun (WGS) entry which is preliminary data.</text>
</comment>
<evidence type="ECO:0000313" key="2">
    <source>
        <dbReference type="EMBL" id="ERJ92045.1"/>
    </source>
</evidence>
<dbReference type="EMBL" id="AWVH01000039">
    <property type="protein sequence ID" value="ERJ92045.1"/>
    <property type="molecule type" value="Genomic_DNA"/>
</dbReference>
<organism evidence="2 3">
    <name type="scientific">Treponema lecithinolyticum ATCC 700332</name>
    <dbReference type="NCBI Taxonomy" id="1321815"/>
    <lineage>
        <taxon>Bacteria</taxon>
        <taxon>Pseudomonadati</taxon>
        <taxon>Spirochaetota</taxon>
        <taxon>Spirochaetia</taxon>
        <taxon>Spirochaetales</taxon>
        <taxon>Treponemataceae</taxon>
        <taxon>Treponema</taxon>
    </lineage>
</organism>
<dbReference type="RefSeq" id="WP_021687904.1">
    <property type="nucleotide sequence ID" value="NZ_KI260569.1"/>
</dbReference>
<dbReference type="SUPFAM" id="SSF54001">
    <property type="entry name" value="Cysteine proteinases"/>
    <property type="match status" value="1"/>
</dbReference>
<dbReference type="PROSITE" id="PS51257">
    <property type="entry name" value="PROKAR_LIPOPROTEIN"/>
    <property type="match status" value="1"/>
</dbReference>
<reference evidence="2 3" key="1">
    <citation type="submission" date="2013-08" db="EMBL/GenBank/DDBJ databases">
        <authorList>
            <person name="Weinstock G."/>
            <person name="Sodergren E."/>
            <person name="Wylie T."/>
            <person name="Fulton L."/>
            <person name="Fulton R."/>
            <person name="Fronick C."/>
            <person name="O'Laughlin M."/>
            <person name="Godfrey J."/>
            <person name="Miner T."/>
            <person name="Herter B."/>
            <person name="Appelbaum E."/>
            <person name="Cordes M."/>
            <person name="Lek S."/>
            <person name="Wollam A."/>
            <person name="Pepin K.H."/>
            <person name="Palsikar V.B."/>
            <person name="Mitreva M."/>
            <person name="Wilson R.K."/>
        </authorList>
    </citation>
    <scope>NUCLEOTIDE SEQUENCE [LARGE SCALE GENOMIC DNA]</scope>
    <source>
        <strain evidence="2 3">ATCC 700332</strain>
    </source>
</reference>
<dbReference type="InterPro" id="IPR003343">
    <property type="entry name" value="Big_2"/>
</dbReference>
<evidence type="ECO:0000259" key="1">
    <source>
        <dbReference type="SMART" id="SM00635"/>
    </source>
</evidence>
<feature type="domain" description="BIG2" evidence="1">
    <location>
        <begin position="123"/>
        <end position="200"/>
    </location>
</feature>
<name>A0ABN0NXD5_TRELE</name>
<dbReference type="Proteomes" id="UP000016649">
    <property type="component" value="Unassembled WGS sequence"/>
</dbReference>
<dbReference type="InterPro" id="IPR038765">
    <property type="entry name" value="Papain-like_cys_pep_sf"/>
</dbReference>
<dbReference type="Pfam" id="PF09028">
    <property type="entry name" value="Mac-1"/>
    <property type="match status" value="1"/>
</dbReference>
<proteinExistence type="predicted"/>
<accession>A0ABN0NXD5</accession>
<dbReference type="Gene3D" id="2.60.40.1080">
    <property type="match status" value="2"/>
</dbReference>
<dbReference type="Pfam" id="PF02368">
    <property type="entry name" value="Big_2"/>
    <property type="match status" value="2"/>
</dbReference>
<dbReference type="InterPro" id="IPR015117">
    <property type="entry name" value="IdeS"/>
</dbReference>
<dbReference type="InterPro" id="IPR008964">
    <property type="entry name" value="Invasin/intimin_cell_adhesion"/>
</dbReference>
<keyword evidence="3" id="KW-1185">Reference proteome</keyword>
<dbReference type="SUPFAM" id="SSF49373">
    <property type="entry name" value="Invasin/intimin cell-adhesion fragments"/>
    <property type="match status" value="2"/>
</dbReference>